<evidence type="ECO:0000256" key="3">
    <source>
        <dbReference type="ARBA" id="ARBA00022448"/>
    </source>
</evidence>
<feature type="transmembrane region" description="Helical" evidence="9">
    <location>
        <begin position="35"/>
        <end position="56"/>
    </location>
</feature>
<dbReference type="CDD" id="cd06261">
    <property type="entry name" value="TM_PBP2"/>
    <property type="match status" value="1"/>
</dbReference>
<feature type="transmembrane region" description="Helical" evidence="9">
    <location>
        <begin position="89"/>
        <end position="115"/>
    </location>
</feature>
<dbReference type="RefSeq" id="WP_090803372.1">
    <property type="nucleotide sequence ID" value="NZ_BOND01000029.1"/>
</dbReference>
<dbReference type="PANTHER" id="PTHR32243">
    <property type="entry name" value="MALTOSE TRANSPORT SYSTEM PERMEASE-RELATED"/>
    <property type="match status" value="1"/>
</dbReference>
<dbReference type="Proteomes" id="UP000199632">
    <property type="component" value="Unassembled WGS sequence"/>
</dbReference>
<feature type="transmembrane region" description="Helical" evidence="9">
    <location>
        <begin position="267"/>
        <end position="288"/>
    </location>
</feature>
<evidence type="ECO:0000256" key="9">
    <source>
        <dbReference type="RuleBase" id="RU363032"/>
    </source>
</evidence>
<dbReference type="Pfam" id="PF00528">
    <property type="entry name" value="BPD_transp_1"/>
    <property type="match status" value="1"/>
</dbReference>
<feature type="domain" description="ABC transmembrane type-1" evidence="10">
    <location>
        <begin position="90"/>
        <end position="288"/>
    </location>
</feature>
<dbReference type="SUPFAM" id="SSF161098">
    <property type="entry name" value="MetI-like"/>
    <property type="match status" value="1"/>
</dbReference>
<dbReference type="OrthoDB" id="9794684at2"/>
<evidence type="ECO:0000256" key="6">
    <source>
        <dbReference type="ARBA" id="ARBA00022692"/>
    </source>
</evidence>
<dbReference type="InterPro" id="IPR000515">
    <property type="entry name" value="MetI-like"/>
</dbReference>
<evidence type="ECO:0000256" key="1">
    <source>
        <dbReference type="ARBA" id="ARBA00004651"/>
    </source>
</evidence>
<accession>A0A1H3UP56</accession>
<dbReference type="GO" id="GO:0042956">
    <property type="term" value="P:maltodextrin transmembrane transport"/>
    <property type="evidence" value="ECO:0007669"/>
    <property type="project" value="TreeGrafter"/>
</dbReference>
<dbReference type="EMBL" id="FNQB01000005">
    <property type="protein sequence ID" value="SDZ64232.1"/>
    <property type="molecule type" value="Genomic_DNA"/>
</dbReference>
<evidence type="ECO:0000256" key="5">
    <source>
        <dbReference type="ARBA" id="ARBA00022597"/>
    </source>
</evidence>
<protein>
    <submittedName>
        <fullName evidence="11">Carbohydrate ABC transporter membrane protein 2, CUT1 family</fullName>
    </submittedName>
</protein>
<comment type="similarity">
    <text evidence="2">Belongs to the binding-protein-dependent transport system permease family. MalFG subfamily.</text>
</comment>
<evidence type="ECO:0000313" key="11">
    <source>
        <dbReference type="EMBL" id="SDZ64232.1"/>
    </source>
</evidence>
<dbReference type="GO" id="GO:0015423">
    <property type="term" value="F:ABC-type maltose transporter activity"/>
    <property type="evidence" value="ECO:0007669"/>
    <property type="project" value="TreeGrafter"/>
</dbReference>
<dbReference type="AlphaFoldDB" id="A0A1H3UP56"/>
<organism evidence="11 12">
    <name type="scientific">Asanoa ishikariensis</name>
    <dbReference type="NCBI Taxonomy" id="137265"/>
    <lineage>
        <taxon>Bacteria</taxon>
        <taxon>Bacillati</taxon>
        <taxon>Actinomycetota</taxon>
        <taxon>Actinomycetes</taxon>
        <taxon>Micromonosporales</taxon>
        <taxon>Micromonosporaceae</taxon>
        <taxon>Asanoa</taxon>
    </lineage>
</organism>
<evidence type="ECO:0000256" key="8">
    <source>
        <dbReference type="ARBA" id="ARBA00023136"/>
    </source>
</evidence>
<dbReference type="InterPro" id="IPR050901">
    <property type="entry name" value="BP-dep_ABC_trans_perm"/>
</dbReference>
<keyword evidence="8 9" id="KW-0472">Membrane</keyword>
<feature type="transmembrane region" description="Helical" evidence="9">
    <location>
        <begin position="168"/>
        <end position="187"/>
    </location>
</feature>
<feature type="transmembrane region" description="Helical" evidence="9">
    <location>
        <begin position="208"/>
        <end position="233"/>
    </location>
</feature>
<keyword evidence="6 9" id="KW-0812">Transmembrane</keyword>
<dbReference type="InterPro" id="IPR035906">
    <property type="entry name" value="MetI-like_sf"/>
</dbReference>
<sequence length="303" mass="32356">MAATDTLPATTGDETVVRLGGAQGGWFRQVGWRHLVGLLALAFSLFPILFVVSAAVNPLGTLSSSELVPTGASFENFRKLFVDTAFPTWFLNSMVIGLLAAALSMFVSACAAFAFSRYRFRGRRAGLLGILLVQMFPQFLLIVALYIMFAYVSDLWPAVGFNTRTGLLLLYLGGALGTNTWLMKGFFDTIPKDLDESAKVDGATHAQVFFGLILPLVTPILAVTGLLGFISAVNEFLIASVFLTDDDAKTAAVGLYGLVSEERNNNFGVFAAGALVLAVPTVALFQFLQRYIVGGLTAGAVKG</sequence>
<keyword evidence="4" id="KW-1003">Cell membrane</keyword>
<keyword evidence="12" id="KW-1185">Reference proteome</keyword>
<dbReference type="PANTHER" id="PTHR32243:SF50">
    <property type="entry name" value="MALTOSE_MALTODEXTRIN TRANSPORT SYSTEM PERMEASE PROTEIN MALG"/>
    <property type="match status" value="1"/>
</dbReference>
<feature type="transmembrane region" description="Helical" evidence="9">
    <location>
        <begin position="127"/>
        <end position="148"/>
    </location>
</feature>
<keyword evidence="3 9" id="KW-0813">Transport</keyword>
<dbReference type="STRING" id="137265.SAMN05421684_7698"/>
<name>A0A1H3UP56_9ACTN</name>
<dbReference type="GO" id="GO:0005886">
    <property type="term" value="C:plasma membrane"/>
    <property type="evidence" value="ECO:0007669"/>
    <property type="project" value="UniProtKB-SubCell"/>
</dbReference>
<proteinExistence type="inferred from homology"/>
<comment type="subcellular location">
    <subcellularLocation>
        <location evidence="1 9">Cell membrane</location>
        <topology evidence="1 9">Multi-pass membrane protein</topology>
    </subcellularLocation>
</comment>
<evidence type="ECO:0000313" key="12">
    <source>
        <dbReference type="Proteomes" id="UP000199632"/>
    </source>
</evidence>
<gene>
    <name evidence="11" type="ORF">SAMN05421684_7698</name>
</gene>
<evidence type="ECO:0000256" key="7">
    <source>
        <dbReference type="ARBA" id="ARBA00022989"/>
    </source>
</evidence>
<dbReference type="Gene3D" id="1.10.3720.10">
    <property type="entry name" value="MetI-like"/>
    <property type="match status" value="1"/>
</dbReference>
<evidence type="ECO:0000256" key="4">
    <source>
        <dbReference type="ARBA" id="ARBA00022475"/>
    </source>
</evidence>
<evidence type="ECO:0000259" key="10">
    <source>
        <dbReference type="PROSITE" id="PS50928"/>
    </source>
</evidence>
<evidence type="ECO:0000256" key="2">
    <source>
        <dbReference type="ARBA" id="ARBA00009047"/>
    </source>
</evidence>
<keyword evidence="5" id="KW-0762">Sugar transport</keyword>
<dbReference type="PROSITE" id="PS50928">
    <property type="entry name" value="ABC_TM1"/>
    <property type="match status" value="1"/>
</dbReference>
<reference evidence="12" key="1">
    <citation type="submission" date="2016-10" db="EMBL/GenBank/DDBJ databases">
        <authorList>
            <person name="Varghese N."/>
            <person name="Submissions S."/>
        </authorList>
    </citation>
    <scope>NUCLEOTIDE SEQUENCE [LARGE SCALE GENOMIC DNA]</scope>
    <source>
        <strain evidence="12">DSM 44718</strain>
    </source>
</reference>
<keyword evidence="7 9" id="KW-1133">Transmembrane helix</keyword>